<feature type="compositionally biased region" description="Basic and acidic residues" evidence="1">
    <location>
        <begin position="58"/>
        <end position="71"/>
    </location>
</feature>
<reference evidence="2 3" key="1">
    <citation type="submission" date="2023-01" db="EMBL/GenBank/DDBJ databases">
        <title>Pseudomonas SA3-5T sp. nov., isolated from tidal flat sediment.</title>
        <authorList>
            <person name="Kim H.S."/>
            <person name="Kim J.-S."/>
            <person name="Suh M.K."/>
            <person name="Eom M.K."/>
            <person name="Lee J.-S."/>
        </authorList>
    </citation>
    <scope>NUCLEOTIDE SEQUENCE [LARGE SCALE GENOMIC DNA]</scope>
    <source>
        <strain evidence="2 3">SA3-5</strain>
    </source>
</reference>
<protein>
    <recommendedName>
        <fullName evidence="4">Lipoprotein</fullName>
    </recommendedName>
</protein>
<gene>
    <name evidence="2" type="ORF">PH586_03840</name>
</gene>
<dbReference type="PROSITE" id="PS51257">
    <property type="entry name" value="PROKAR_LIPOPROTEIN"/>
    <property type="match status" value="1"/>
</dbReference>
<name>A0ABT4XBG0_9PSED</name>
<dbReference type="Proteomes" id="UP001212042">
    <property type="component" value="Unassembled WGS sequence"/>
</dbReference>
<evidence type="ECO:0000256" key="1">
    <source>
        <dbReference type="SAM" id="MobiDB-lite"/>
    </source>
</evidence>
<comment type="caution">
    <text evidence="2">The sequence shown here is derived from an EMBL/GenBank/DDBJ whole genome shotgun (WGS) entry which is preliminary data.</text>
</comment>
<dbReference type="EMBL" id="JAQJZJ010000001">
    <property type="protein sequence ID" value="MDA7085523.1"/>
    <property type="molecule type" value="Genomic_DNA"/>
</dbReference>
<feature type="region of interest" description="Disordered" evidence="1">
    <location>
        <begin position="58"/>
        <end position="155"/>
    </location>
</feature>
<evidence type="ECO:0000313" key="2">
    <source>
        <dbReference type="EMBL" id="MDA7085523.1"/>
    </source>
</evidence>
<evidence type="ECO:0000313" key="3">
    <source>
        <dbReference type="Proteomes" id="UP001212042"/>
    </source>
</evidence>
<dbReference type="RefSeq" id="WP_271346430.1">
    <property type="nucleotide sequence ID" value="NZ_JAQJZJ010000001.1"/>
</dbReference>
<accession>A0ABT4XBG0</accession>
<feature type="compositionally biased region" description="Basic and acidic residues" evidence="1">
    <location>
        <begin position="136"/>
        <end position="155"/>
    </location>
</feature>
<feature type="compositionally biased region" description="Basic and acidic residues" evidence="1">
    <location>
        <begin position="81"/>
        <end position="112"/>
    </location>
</feature>
<organism evidence="2 3">
    <name type="scientific">Pseudomonas aestuarii</name>
    <dbReference type="NCBI Taxonomy" id="3018340"/>
    <lineage>
        <taxon>Bacteria</taxon>
        <taxon>Pseudomonadati</taxon>
        <taxon>Pseudomonadota</taxon>
        <taxon>Gammaproteobacteria</taxon>
        <taxon>Pseudomonadales</taxon>
        <taxon>Pseudomonadaceae</taxon>
        <taxon>Pseudomonas</taxon>
    </lineage>
</organism>
<proteinExistence type="predicted"/>
<keyword evidence="3" id="KW-1185">Reference proteome</keyword>
<evidence type="ECO:0008006" key="4">
    <source>
        <dbReference type="Google" id="ProtNLM"/>
    </source>
</evidence>
<sequence>MLHKAMLVALLGLFLTGCAVYGDGYGHRYSGYDRHHYYSGGDYRVQRYPVYVAPRHYYGDHRDDRRHDQRRYLPAPQPRHYNNDRRAESRHDGRRDRRHEGRRDQRAQDHHAVQSRQGWDGRQSNQHKQPQRSSNQRRDHGSRSGDRRSWETQRN</sequence>
<feature type="compositionally biased region" description="Polar residues" evidence="1">
    <location>
        <begin position="114"/>
        <end position="134"/>
    </location>
</feature>